<dbReference type="AlphaFoldDB" id="A0A1T2L3S0"/>
<dbReference type="OrthoDB" id="7593450at2"/>
<sequence length="180" mass="20824">MDANTIINFWFSTEVQPLWFNSTEAFDNKLKARFLDTWLAAADEQLESWRDSELGALALVIILDQFPLNIFRGKPLAFSTDAQSRKVARHAIEQNLDQALNDEQKAFLYMPFMHSELIEDQNRSVALFEAAGLQDNARFAQHHREIVRRFGRFPHRNEILGRTSTAEELEWLASDEAFHG</sequence>
<keyword evidence="2" id="KW-1185">Reference proteome</keyword>
<name>A0A1T2L3S0_9GAMM</name>
<dbReference type="InterPro" id="IPR011990">
    <property type="entry name" value="TPR-like_helical_dom_sf"/>
</dbReference>
<reference evidence="1 2" key="1">
    <citation type="submission" date="2016-11" db="EMBL/GenBank/DDBJ databases">
        <title>Mixed transmission modes and dynamic genome evolution in an obligate animal-bacterial symbiosis.</title>
        <authorList>
            <person name="Russell S.L."/>
            <person name="Corbett-Detig R.B."/>
            <person name="Cavanaugh C.M."/>
        </authorList>
    </citation>
    <scope>NUCLEOTIDE SEQUENCE [LARGE SCALE GENOMIC DNA]</scope>
    <source>
        <strain evidence="1">Sveles-Q1</strain>
    </source>
</reference>
<dbReference type="InterPro" id="IPR010323">
    <property type="entry name" value="DUF924"/>
</dbReference>
<dbReference type="Gene3D" id="1.20.58.320">
    <property type="entry name" value="TPR-like"/>
    <property type="match status" value="1"/>
</dbReference>
<accession>A0A1T2L3S0</accession>
<dbReference type="Proteomes" id="UP000191110">
    <property type="component" value="Unassembled WGS sequence"/>
</dbReference>
<organism evidence="1 2">
    <name type="scientific">Solemya pervernicosa gill symbiont</name>
    <dbReference type="NCBI Taxonomy" id="642797"/>
    <lineage>
        <taxon>Bacteria</taxon>
        <taxon>Pseudomonadati</taxon>
        <taxon>Pseudomonadota</taxon>
        <taxon>Gammaproteobacteria</taxon>
        <taxon>sulfur-oxidizing symbionts</taxon>
    </lineage>
</organism>
<dbReference type="Gene3D" id="1.25.40.10">
    <property type="entry name" value="Tetratricopeptide repeat domain"/>
    <property type="match status" value="1"/>
</dbReference>
<proteinExistence type="predicted"/>
<evidence type="ECO:0000313" key="2">
    <source>
        <dbReference type="Proteomes" id="UP000191110"/>
    </source>
</evidence>
<protein>
    <recommendedName>
        <fullName evidence="3">DUF924 domain-containing protein</fullName>
    </recommendedName>
</protein>
<dbReference type="Pfam" id="PF06041">
    <property type="entry name" value="DUF924"/>
    <property type="match status" value="1"/>
</dbReference>
<comment type="caution">
    <text evidence="1">The sequence shown here is derived from an EMBL/GenBank/DDBJ whole genome shotgun (WGS) entry which is preliminary data.</text>
</comment>
<dbReference type="EMBL" id="MPRL01000042">
    <property type="protein sequence ID" value="OOZ39755.1"/>
    <property type="molecule type" value="Genomic_DNA"/>
</dbReference>
<gene>
    <name evidence="1" type="ORF">BOW53_10290</name>
</gene>
<dbReference type="SUPFAM" id="SSF48452">
    <property type="entry name" value="TPR-like"/>
    <property type="match status" value="1"/>
</dbReference>
<evidence type="ECO:0008006" key="3">
    <source>
        <dbReference type="Google" id="ProtNLM"/>
    </source>
</evidence>
<dbReference type="RefSeq" id="WP_078483997.1">
    <property type="nucleotide sequence ID" value="NZ_MPRL01000042.1"/>
</dbReference>
<evidence type="ECO:0000313" key="1">
    <source>
        <dbReference type="EMBL" id="OOZ39755.1"/>
    </source>
</evidence>